<name>A0A6J2H534_9PASS</name>
<dbReference type="RefSeq" id="XP_027582712.1">
    <property type="nucleotide sequence ID" value="XM_027726911.2"/>
</dbReference>
<dbReference type="GO" id="GO:0005886">
    <property type="term" value="C:plasma membrane"/>
    <property type="evidence" value="ECO:0007669"/>
    <property type="project" value="UniProtKB-SubCell"/>
</dbReference>
<evidence type="ECO:0000313" key="7">
    <source>
        <dbReference type="Proteomes" id="UP000504627"/>
    </source>
</evidence>
<keyword evidence="4" id="KW-0472">Membrane</keyword>
<accession>A0A6J2H534</accession>
<dbReference type="CDD" id="cd23543">
    <property type="entry name" value="TFP_LU_ECD_Ly6E"/>
    <property type="match status" value="1"/>
</dbReference>
<keyword evidence="2" id="KW-1003">Cell membrane</keyword>
<dbReference type="InterPro" id="IPR051110">
    <property type="entry name" value="Ly-6/neurotoxin-like_GPI-ap"/>
</dbReference>
<dbReference type="GeneID" id="113990980"/>
<gene>
    <name evidence="8 9" type="primary">LOC113990980</name>
</gene>
<evidence type="ECO:0000313" key="9">
    <source>
        <dbReference type="RefSeq" id="XP_039245445.1"/>
    </source>
</evidence>
<proteinExistence type="predicted"/>
<dbReference type="Gene3D" id="2.10.60.10">
    <property type="entry name" value="CD59"/>
    <property type="match status" value="1"/>
</dbReference>
<dbReference type="InterPro" id="IPR045860">
    <property type="entry name" value="Snake_toxin-like_sf"/>
</dbReference>
<feature type="domain" description="UPAR/Ly6" evidence="6">
    <location>
        <begin position="92"/>
        <end position="181"/>
    </location>
</feature>
<dbReference type="Pfam" id="PF00087">
    <property type="entry name" value="Toxin_TOLIP"/>
    <property type="match status" value="1"/>
</dbReference>
<dbReference type="PANTHER" id="PTHR16983">
    <property type="entry name" value="UPAR/LY6 DOMAIN-CONTAINING PROTEIN"/>
    <property type="match status" value="1"/>
</dbReference>
<dbReference type="GO" id="GO:0030550">
    <property type="term" value="F:acetylcholine receptor inhibitor activity"/>
    <property type="evidence" value="ECO:0007669"/>
    <property type="project" value="TreeGrafter"/>
</dbReference>
<evidence type="ECO:0000313" key="8">
    <source>
        <dbReference type="RefSeq" id="XP_027582712.1"/>
    </source>
</evidence>
<dbReference type="AlphaFoldDB" id="A0A6J2H534"/>
<dbReference type="Proteomes" id="UP000504627">
    <property type="component" value="Unplaced"/>
</dbReference>
<sequence>MRWKKTPLPLQLCNRFLRTNTPSPDHTLGAVTPQPSNYCNQGKEKTTQSRYKTFLWCPIPHLWGSEGSPSTMKAFLVALLAVVLCAQPASSLFCYTCDNEHSNWNCLKTYKCEDHEKYCTTTYSTAGLGKDAGHRITKKCSVDCPETNVNFGVAAFSTKCCSTSLCNFSGANSVRTSYAVMLLGIAASLGWVIRAGL</sequence>
<dbReference type="PANTHER" id="PTHR16983:SF13">
    <property type="entry name" value="LYMPHOCYTE ANTIGEN 6E"/>
    <property type="match status" value="1"/>
</dbReference>
<evidence type="ECO:0000256" key="4">
    <source>
        <dbReference type="ARBA" id="ARBA00023136"/>
    </source>
</evidence>
<dbReference type="SUPFAM" id="SSF57302">
    <property type="entry name" value="Snake toxin-like"/>
    <property type="match status" value="1"/>
</dbReference>
<keyword evidence="5" id="KW-0325">Glycoprotein</keyword>
<keyword evidence="7" id="KW-1185">Reference proteome</keyword>
<evidence type="ECO:0000256" key="2">
    <source>
        <dbReference type="ARBA" id="ARBA00022475"/>
    </source>
</evidence>
<dbReference type="GO" id="GO:0030154">
    <property type="term" value="P:cell differentiation"/>
    <property type="evidence" value="ECO:0007669"/>
    <property type="project" value="UniProtKB-ARBA"/>
</dbReference>
<dbReference type="RefSeq" id="XP_039245445.1">
    <property type="nucleotide sequence ID" value="XM_039389511.1"/>
</dbReference>
<evidence type="ECO:0000256" key="1">
    <source>
        <dbReference type="ARBA" id="ARBA00004236"/>
    </source>
</evidence>
<evidence type="ECO:0000256" key="5">
    <source>
        <dbReference type="ARBA" id="ARBA00023180"/>
    </source>
</evidence>
<dbReference type="InterPro" id="IPR035076">
    <property type="entry name" value="Toxin/TOLIP"/>
</dbReference>
<evidence type="ECO:0000259" key="6">
    <source>
        <dbReference type="SMART" id="SM00134"/>
    </source>
</evidence>
<reference evidence="8 9" key="1">
    <citation type="submission" date="2025-04" db="UniProtKB">
        <authorList>
            <consortium name="RefSeq"/>
        </authorList>
    </citation>
    <scope>IDENTIFICATION</scope>
    <source>
        <tissue evidence="8 9">Muscle</tissue>
    </source>
</reference>
<organism evidence="7 8">
    <name type="scientific">Pipra filicauda</name>
    <name type="common">Wire-tailed manakin</name>
    <dbReference type="NCBI Taxonomy" id="649802"/>
    <lineage>
        <taxon>Eukaryota</taxon>
        <taxon>Metazoa</taxon>
        <taxon>Chordata</taxon>
        <taxon>Craniata</taxon>
        <taxon>Vertebrata</taxon>
        <taxon>Euteleostomi</taxon>
        <taxon>Archelosauria</taxon>
        <taxon>Archosauria</taxon>
        <taxon>Dinosauria</taxon>
        <taxon>Saurischia</taxon>
        <taxon>Theropoda</taxon>
        <taxon>Coelurosauria</taxon>
        <taxon>Aves</taxon>
        <taxon>Neognathae</taxon>
        <taxon>Neoaves</taxon>
        <taxon>Telluraves</taxon>
        <taxon>Australaves</taxon>
        <taxon>Passeriformes</taxon>
        <taxon>Pipridae</taxon>
        <taxon>Pipra</taxon>
    </lineage>
</organism>
<comment type="subcellular location">
    <subcellularLocation>
        <location evidence="1">Cell membrane</location>
    </subcellularLocation>
</comment>
<dbReference type="SMART" id="SM00134">
    <property type="entry name" value="LU"/>
    <property type="match status" value="1"/>
</dbReference>
<keyword evidence="3" id="KW-0732">Signal</keyword>
<protein>
    <submittedName>
        <fullName evidence="8 9">Lymphocyte antigen 6E-like</fullName>
    </submittedName>
</protein>
<dbReference type="InterPro" id="IPR016054">
    <property type="entry name" value="LY6_UPA_recep-like"/>
</dbReference>
<evidence type="ECO:0000256" key="3">
    <source>
        <dbReference type="ARBA" id="ARBA00022729"/>
    </source>
</evidence>
<dbReference type="FunFam" id="2.10.60.10:FF:000003">
    <property type="entry name" value="lymphocyte antigen 6E isoform X1"/>
    <property type="match status" value="1"/>
</dbReference>